<dbReference type="InterPro" id="IPR018691">
    <property type="entry name" value="DUF2188"/>
</dbReference>
<dbReference type="Pfam" id="PF09954">
    <property type="entry name" value="DUF2188"/>
    <property type="match status" value="1"/>
</dbReference>
<evidence type="ECO:0000313" key="2">
    <source>
        <dbReference type="EMBL" id="MCE3533138.1"/>
    </source>
</evidence>
<name>A0ABS8X314_9GAMM</name>
<dbReference type="RefSeq" id="WP_232891049.1">
    <property type="nucleotide sequence ID" value="NZ_JAJSPM010000008.1"/>
</dbReference>
<feature type="region of interest" description="Disordered" evidence="1">
    <location>
        <begin position="1"/>
        <end position="23"/>
    </location>
</feature>
<protein>
    <submittedName>
        <fullName evidence="2">DUF2188 domain-containing protein</fullName>
    </submittedName>
</protein>
<organism evidence="2 3">
    <name type="scientific">Legionella resiliens</name>
    <dbReference type="NCBI Taxonomy" id="2905958"/>
    <lineage>
        <taxon>Bacteria</taxon>
        <taxon>Pseudomonadati</taxon>
        <taxon>Pseudomonadota</taxon>
        <taxon>Gammaproteobacteria</taxon>
        <taxon>Legionellales</taxon>
        <taxon>Legionellaceae</taxon>
        <taxon>Legionella</taxon>
    </lineage>
</organism>
<feature type="region of interest" description="Disordered" evidence="1">
    <location>
        <begin position="55"/>
        <end position="78"/>
    </location>
</feature>
<keyword evidence="3" id="KW-1185">Reference proteome</keyword>
<reference evidence="2 3" key="1">
    <citation type="journal article" date="2024" name="Pathogens">
        <title>Characterization of a Novel Species of Legionella Isolated from a Healthcare Facility: Legionella resiliens sp. nov.</title>
        <authorList>
            <person name="Cristino S."/>
            <person name="Pascale M.R."/>
            <person name="Marino F."/>
            <person name="Derelitto C."/>
            <person name="Salaris S."/>
            <person name="Orsini M."/>
            <person name="Squarzoni S."/>
            <person name="Grottola A."/>
            <person name="Girolamini L."/>
        </authorList>
    </citation>
    <scope>NUCLEOTIDE SEQUENCE [LARGE SCALE GENOMIC DNA]</scope>
    <source>
        <strain evidence="2 3">8cVS16</strain>
    </source>
</reference>
<accession>A0ABS8X314</accession>
<dbReference type="EMBL" id="JAJTND010000004">
    <property type="protein sequence ID" value="MCE3533138.1"/>
    <property type="molecule type" value="Genomic_DNA"/>
</dbReference>
<comment type="caution">
    <text evidence="2">The sequence shown here is derived from an EMBL/GenBank/DDBJ whole genome shotgun (WGS) entry which is preliminary data.</text>
</comment>
<gene>
    <name evidence="2" type="ORF">LXO92_12180</name>
</gene>
<evidence type="ECO:0000256" key="1">
    <source>
        <dbReference type="SAM" id="MobiDB-lite"/>
    </source>
</evidence>
<dbReference type="Proteomes" id="UP001320170">
    <property type="component" value="Unassembled WGS sequence"/>
</dbReference>
<proteinExistence type="predicted"/>
<evidence type="ECO:0000313" key="3">
    <source>
        <dbReference type="Proteomes" id="UP001320170"/>
    </source>
</evidence>
<sequence>MTKKTGQHIVKNPSGGWAVKKGGSSKATKIYNTKDEAVEHGKQIAKNQKTELYIHGQDGKIQNKNSYGKDPFPPKDKK</sequence>